<feature type="transmembrane region" description="Helical" evidence="9">
    <location>
        <begin position="154"/>
        <end position="178"/>
    </location>
</feature>
<proteinExistence type="inferred from homology"/>
<keyword evidence="6 9" id="KW-0472">Membrane</keyword>
<evidence type="ECO:0000256" key="1">
    <source>
        <dbReference type="ARBA" id="ARBA00004651"/>
    </source>
</evidence>
<sequence>MSTSPASSATLRTLLCHPGFTAVLAYRIAATLSYQIVSVTIGWHIYEITRNPLLLGLVALAEILPFFCIAPFAGYLVDHLPRRRLGMFASLGLAMTPTILLIAAFNTAPVTAPVQTTWPIYVAASLSGMVRSFILPVYNALFARVLPREDYARGAGLGTVAFQASLVLSPMLGGILIALGGKELAYAAGVVAAIIALLALALLRVEEPAVDKPRAPVLGSIAEGLRFVFSNQIMLGAMALDMFSVLLGGAVSMLPAFIQDIFHYGPEGLGILRGTPALGSVLAGLWLARYPLQRHAGRTLLLAIAGFGICTIAFGLSQHFWVSAGILLVYGACDGISVVLRASILQLVTPDEMRGRVSSINSIFIGSSNELGAFYDGVMARFIGLVHAVVLGGFMTLVVVGITALKAPRLRRLDLRDL</sequence>
<evidence type="ECO:0000256" key="4">
    <source>
        <dbReference type="ARBA" id="ARBA00022692"/>
    </source>
</evidence>
<evidence type="ECO:0000256" key="3">
    <source>
        <dbReference type="ARBA" id="ARBA00022475"/>
    </source>
</evidence>
<dbReference type="GO" id="GO:0005886">
    <property type="term" value="C:plasma membrane"/>
    <property type="evidence" value="ECO:0007669"/>
    <property type="project" value="UniProtKB-SubCell"/>
</dbReference>
<dbReference type="PANTHER" id="PTHR23513:SF9">
    <property type="entry name" value="ENTEROBACTIN EXPORTER ENTS"/>
    <property type="match status" value="1"/>
</dbReference>
<feature type="domain" description="Major facilitator superfamily (MFS) profile" evidence="10">
    <location>
        <begin position="1"/>
        <end position="411"/>
    </location>
</feature>
<comment type="subcellular location">
    <subcellularLocation>
        <location evidence="1">Cell membrane</location>
        <topology evidence="1">Multi-pass membrane protein</topology>
    </subcellularLocation>
</comment>
<dbReference type="InterPro" id="IPR011701">
    <property type="entry name" value="MFS"/>
</dbReference>
<dbReference type="Gene3D" id="1.20.1250.20">
    <property type="entry name" value="MFS general substrate transporter like domains"/>
    <property type="match status" value="1"/>
</dbReference>
<feature type="transmembrane region" description="Helical" evidence="9">
    <location>
        <begin position="88"/>
        <end position="108"/>
    </location>
</feature>
<keyword evidence="5 9" id="KW-1133">Transmembrane helix</keyword>
<keyword evidence="4 9" id="KW-0812">Transmembrane</keyword>
<name>A0AAJ5UJ16_XYLFS</name>
<feature type="transmembrane region" description="Helical" evidence="9">
    <location>
        <begin position="184"/>
        <end position="205"/>
    </location>
</feature>
<evidence type="ECO:0000256" key="9">
    <source>
        <dbReference type="SAM" id="Phobius"/>
    </source>
</evidence>
<keyword evidence="2" id="KW-0813">Transport</keyword>
<dbReference type="SUPFAM" id="SSF103473">
    <property type="entry name" value="MFS general substrate transporter"/>
    <property type="match status" value="1"/>
</dbReference>
<evidence type="ECO:0000256" key="6">
    <source>
        <dbReference type="ARBA" id="ARBA00023136"/>
    </source>
</evidence>
<dbReference type="Pfam" id="PF07690">
    <property type="entry name" value="MFS_1"/>
    <property type="match status" value="1"/>
</dbReference>
<evidence type="ECO:0000313" key="12">
    <source>
        <dbReference type="Proteomes" id="UP001211513"/>
    </source>
</evidence>
<protein>
    <recommendedName>
        <fullName evidence="8">Multidrug efflux pump Tap</fullName>
    </recommendedName>
</protein>
<feature type="transmembrane region" description="Helical" evidence="9">
    <location>
        <begin position="270"/>
        <end position="288"/>
    </location>
</feature>
<feature type="transmembrane region" description="Helical" evidence="9">
    <location>
        <begin position="382"/>
        <end position="405"/>
    </location>
</feature>
<reference evidence="11" key="1">
    <citation type="journal article" date="2022" name="Phytopathology">
        <title>Complete circularized genome resources of seven strains of Xylella fastidiosa subsp. fastidiosa using hybrid assembly reveals unknown plasmids.</title>
        <authorList>
            <person name="Velasco-Amo M.D.P."/>
            <person name="Arias-Giraldo L.F.F."/>
            <person name="Ecija M.R."/>
            <person name="De La Fuente L."/>
            <person name="Marco-Noales E."/>
            <person name="Moralejo E."/>
            <person name="Navas-Cort J.A."/>
            <person name="Landa B.B."/>
        </authorList>
    </citation>
    <scope>NUCLEOTIDE SEQUENCE</scope>
    <source>
        <strain evidence="11">CFBP8073</strain>
    </source>
</reference>
<dbReference type="InterPro" id="IPR020846">
    <property type="entry name" value="MFS_dom"/>
</dbReference>
<dbReference type="InterPro" id="IPR036259">
    <property type="entry name" value="MFS_trans_sf"/>
</dbReference>
<feature type="transmembrane region" description="Helical" evidence="9">
    <location>
        <begin position="300"/>
        <end position="321"/>
    </location>
</feature>
<dbReference type="Proteomes" id="UP001211513">
    <property type="component" value="Chromosome"/>
</dbReference>
<gene>
    <name evidence="11" type="ORF">OK117_01475</name>
</gene>
<feature type="transmembrane region" description="Helical" evidence="9">
    <location>
        <begin position="233"/>
        <end position="258"/>
    </location>
</feature>
<evidence type="ECO:0000259" key="10">
    <source>
        <dbReference type="PROSITE" id="PS50850"/>
    </source>
</evidence>
<keyword evidence="3" id="KW-1003">Cell membrane</keyword>
<accession>A0AAJ5UJ16</accession>
<dbReference type="GO" id="GO:0022857">
    <property type="term" value="F:transmembrane transporter activity"/>
    <property type="evidence" value="ECO:0007669"/>
    <property type="project" value="InterPro"/>
</dbReference>
<dbReference type="RefSeq" id="WP_058564396.1">
    <property type="nucleotide sequence ID" value="NZ_CP109886.1"/>
</dbReference>
<feature type="transmembrane region" description="Helical" evidence="9">
    <location>
        <begin position="53"/>
        <end position="76"/>
    </location>
</feature>
<dbReference type="PANTHER" id="PTHR23513">
    <property type="entry name" value="INTEGRAL MEMBRANE EFFLUX PROTEIN-RELATED"/>
    <property type="match status" value="1"/>
</dbReference>
<organism evidence="11 12">
    <name type="scientific">Xylella fastidiosa subsp. fastidiosa</name>
    <dbReference type="NCBI Taxonomy" id="644356"/>
    <lineage>
        <taxon>Bacteria</taxon>
        <taxon>Pseudomonadati</taxon>
        <taxon>Pseudomonadota</taxon>
        <taxon>Gammaproteobacteria</taxon>
        <taxon>Lysobacterales</taxon>
        <taxon>Lysobacteraceae</taxon>
        <taxon>Xylella</taxon>
    </lineage>
</organism>
<dbReference type="PROSITE" id="PS50850">
    <property type="entry name" value="MFS"/>
    <property type="match status" value="1"/>
</dbReference>
<dbReference type="EMBL" id="CP109886">
    <property type="protein sequence ID" value="WCF28599.1"/>
    <property type="molecule type" value="Genomic_DNA"/>
</dbReference>
<dbReference type="AlphaFoldDB" id="A0AAJ5UJ16"/>
<reference evidence="11" key="2">
    <citation type="submission" date="2022-10" db="EMBL/GenBank/DDBJ databases">
        <authorList>
            <person name="Landa B."/>
            <person name="Arias-Giraldo L.F."/>
            <person name="Roman-Ecija M."/>
            <person name="Velasco-Amo M.P."/>
            <person name="De La Fuente L."/>
            <person name="Marco-Noales E."/>
            <person name="Moralejo E."/>
        </authorList>
    </citation>
    <scope>NUCLEOTIDE SEQUENCE</scope>
    <source>
        <strain evidence="11">CFBP8073</strain>
    </source>
</reference>
<evidence type="ECO:0000256" key="2">
    <source>
        <dbReference type="ARBA" id="ARBA00022448"/>
    </source>
</evidence>
<evidence type="ECO:0000256" key="7">
    <source>
        <dbReference type="ARBA" id="ARBA00038075"/>
    </source>
</evidence>
<comment type="similarity">
    <text evidence="7">Belongs to the major facilitator superfamily. Drug:H(+) antiporter-3 (DHA3) (TC 2.A.1.21) family.</text>
</comment>
<feature type="transmembrane region" description="Helical" evidence="9">
    <location>
        <begin position="120"/>
        <end position="142"/>
    </location>
</feature>
<dbReference type="CDD" id="cd06173">
    <property type="entry name" value="MFS_MefA_like"/>
    <property type="match status" value="1"/>
</dbReference>
<evidence type="ECO:0000256" key="5">
    <source>
        <dbReference type="ARBA" id="ARBA00022989"/>
    </source>
</evidence>
<evidence type="ECO:0000313" key="11">
    <source>
        <dbReference type="EMBL" id="WCF28599.1"/>
    </source>
</evidence>
<evidence type="ECO:0000256" key="8">
    <source>
        <dbReference type="ARBA" id="ARBA00040914"/>
    </source>
</evidence>